<gene>
    <name evidence="2" type="ORF">Microterr_29740</name>
</gene>
<organism evidence="2 3">
    <name type="scientific">Microbacterium terricola</name>
    <dbReference type="NCBI Taxonomy" id="344163"/>
    <lineage>
        <taxon>Bacteria</taxon>
        <taxon>Bacillati</taxon>
        <taxon>Actinomycetota</taxon>
        <taxon>Actinomycetes</taxon>
        <taxon>Micrococcales</taxon>
        <taxon>Microbacteriaceae</taxon>
        <taxon>Microbacterium</taxon>
    </lineage>
</organism>
<keyword evidence="1" id="KW-1133">Transmembrane helix</keyword>
<keyword evidence="1" id="KW-0472">Membrane</keyword>
<keyword evidence="3" id="KW-1185">Reference proteome</keyword>
<evidence type="ECO:0000313" key="2">
    <source>
        <dbReference type="EMBL" id="BDV32314.1"/>
    </source>
</evidence>
<feature type="transmembrane region" description="Helical" evidence="1">
    <location>
        <begin position="35"/>
        <end position="60"/>
    </location>
</feature>
<accession>A0ABM8E2W1</accession>
<dbReference type="RefSeq" id="WP_263797018.1">
    <property type="nucleotide sequence ID" value="NZ_AP027141.1"/>
</dbReference>
<evidence type="ECO:0000313" key="3">
    <source>
        <dbReference type="Proteomes" id="UP001317779"/>
    </source>
</evidence>
<proteinExistence type="predicted"/>
<evidence type="ECO:0000256" key="1">
    <source>
        <dbReference type="SAM" id="Phobius"/>
    </source>
</evidence>
<dbReference type="Proteomes" id="UP001317779">
    <property type="component" value="Chromosome"/>
</dbReference>
<dbReference type="EMBL" id="AP027141">
    <property type="protein sequence ID" value="BDV32314.1"/>
    <property type="molecule type" value="Genomic_DNA"/>
</dbReference>
<protein>
    <submittedName>
        <fullName evidence="2">Uncharacterized protein</fullName>
    </submittedName>
</protein>
<keyword evidence="1" id="KW-0812">Transmembrane</keyword>
<reference evidence="2 3" key="1">
    <citation type="submission" date="2022-12" db="EMBL/GenBank/DDBJ databases">
        <title>Microbacterium terricola strain KV-448 chromosome, complete genome.</title>
        <authorList>
            <person name="Oshima T."/>
            <person name="Moriya T."/>
            <person name="Bessho Y."/>
        </authorList>
    </citation>
    <scope>NUCLEOTIDE SEQUENCE [LARGE SCALE GENOMIC DNA]</scope>
    <source>
        <strain evidence="2 3">KV-448</strain>
    </source>
</reference>
<name>A0ABM8E2W1_9MICO</name>
<sequence length="78" mass="7850">MALTSTVFGAGSVASFGWCSFAPLSNELIMPGNFVILSGPTLIGAGLLGLGLLALSFLLGMRAGARSASRAPRPTPVD</sequence>